<protein>
    <submittedName>
        <fullName evidence="1">Uncharacterized protein</fullName>
    </submittedName>
</protein>
<name>A0A653DDE3_CALMS</name>
<reference evidence="1 2" key="1">
    <citation type="submission" date="2019-01" db="EMBL/GenBank/DDBJ databases">
        <authorList>
            <person name="Sayadi A."/>
        </authorList>
    </citation>
    <scope>NUCLEOTIDE SEQUENCE [LARGE SCALE GENOMIC DNA]</scope>
</reference>
<evidence type="ECO:0000313" key="1">
    <source>
        <dbReference type="EMBL" id="VEN58013.1"/>
    </source>
</evidence>
<dbReference type="EMBL" id="CAACVG010011406">
    <property type="protein sequence ID" value="VEN58013.1"/>
    <property type="molecule type" value="Genomic_DNA"/>
</dbReference>
<evidence type="ECO:0000313" key="2">
    <source>
        <dbReference type="Proteomes" id="UP000410492"/>
    </source>
</evidence>
<dbReference type="Proteomes" id="UP000410492">
    <property type="component" value="Unassembled WGS sequence"/>
</dbReference>
<sequence>MKAKRVRHLFGNFS</sequence>
<dbReference type="OrthoDB" id="6159439at2759"/>
<gene>
    <name evidence="1" type="ORF">CALMAC_LOCUS16484</name>
</gene>
<keyword evidence="2" id="KW-1185">Reference proteome</keyword>
<accession>A0A653DDE3</accession>
<organism evidence="1 2">
    <name type="scientific">Callosobruchus maculatus</name>
    <name type="common">Southern cowpea weevil</name>
    <name type="synonym">Pulse bruchid</name>
    <dbReference type="NCBI Taxonomy" id="64391"/>
    <lineage>
        <taxon>Eukaryota</taxon>
        <taxon>Metazoa</taxon>
        <taxon>Ecdysozoa</taxon>
        <taxon>Arthropoda</taxon>
        <taxon>Hexapoda</taxon>
        <taxon>Insecta</taxon>
        <taxon>Pterygota</taxon>
        <taxon>Neoptera</taxon>
        <taxon>Endopterygota</taxon>
        <taxon>Coleoptera</taxon>
        <taxon>Polyphaga</taxon>
        <taxon>Cucujiformia</taxon>
        <taxon>Chrysomeloidea</taxon>
        <taxon>Chrysomelidae</taxon>
        <taxon>Bruchinae</taxon>
        <taxon>Bruchini</taxon>
        <taxon>Callosobruchus</taxon>
    </lineage>
</organism>
<proteinExistence type="predicted"/>